<proteinExistence type="predicted"/>
<evidence type="ECO:0000256" key="3">
    <source>
        <dbReference type="ARBA" id="ARBA00023098"/>
    </source>
</evidence>
<dbReference type="InterPro" id="IPR041127">
    <property type="entry name" value="PET_hydrolase/cutinase-like"/>
</dbReference>
<evidence type="ECO:0000313" key="7">
    <source>
        <dbReference type="Proteomes" id="UP000274346"/>
    </source>
</evidence>
<dbReference type="Gene3D" id="3.40.50.1820">
    <property type="entry name" value="alpha/beta hydrolase"/>
    <property type="match status" value="1"/>
</dbReference>
<name>A0A3P8JUZ8_RAOTE</name>
<evidence type="ECO:0000256" key="1">
    <source>
        <dbReference type="ARBA" id="ARBA00022801"/>
    </source>
</evidence>
<gene>
    <name evidence="6" type="ORF">NCTC13098_03553</name>
</gene>
<dbReference type="AlphaFoldDB" id="A0A3P8JUZ8"/>
<dbReference type="Proteomes" id="UP000274346">
    <property type="component" value="Chromosome"/>
</dbReference>
<keyword evidence="4" id="KW-0732">Signal</keyword>
<dbReference type="PANTHER" id="PTHR10272:SF0">
    <property type="entry name" value="PLATELET-ACTIVATING FACTOR ACETYLHYDROLASE"/>
    <property type="match status" value="1"/>
</dbReference>
<feature type="signal peptide" evidence="4">
    <location>
        <begin position="1"/>
        <end position="21"/>
    </location>
</feature>
<keyword evidence="1 6" id="KW-0378">Hydrolase</keyword>
<feature type="domain" description="PET hydrolase/cutinase-like" evidence="5">
    <location>
        <begin position="79"/>
        <end position="173"/>
    </location>
</feature>
<dbReference type="PANTHER" id="PTHR10272">
    <property type="entry name" value="PLATELET-ACTIVATING FACTOR ACETYLHYDROLASE"/>
    <property type="match status" value="1"/>
</dbReference>
<evidence type="ECO:0000313" key="6">
    <source>
        <dbReference type="EMBL" id="VDR27187.1"/>
    </source>
</evidence>
<keyword evidence="2" id="KW-0442">Lipid degradation</keyword>
<dbReference type="GO" id="GO:0003847">
    <property type="term" value="F:1-alkyl-2-acetylglycerophosphocholine esterase activity"/>
    <property type="evidence" value="ECO:0007669"/>
    <property type="project" value="TreeGrafter"/>
</dbReference>
<dbReference type="InterPro" id="IPR029058">
    <property type="entry name" value="AB_hydrolase_fold"/>
</dbReference>
<organism evidence="6 7">
    <name type="scientific">Raoultella terrigena</name>
    <name type="common">Klebsiella terrigena</name>
    <dbReference type="NCBI Taxonomy" id="577"/>
    <lineage>
        <taxon>Bacteria</taxon>
        <taxon>Pseudomonadati</taxon>
        <taxon>Pseudomonadota</taxon>
        <taxon>Gammaproteobacteria</taxon>
        <taxon>Enterobacterales</taxon>
        <taxon>Enterobacteriaceae</taxon>
        <taxon>Klebsiella/Raoultella group</taxon>
        <taxon>Raoultella</taxon>
    </lineage>
</organism>
<keyword evidence="3" id="KW-0443">Lipid metabolism</keyword>
<accession>A0A3P8JUZ8</accession>
<dbReference type="EMBL" id="LR131271">
    <property type="protein sequence ID" value="VDR27187.1"/>
    <property type="molecule type" value="Genomic_DNA"/>
</dbReference>
<evidence type="ECO:0000256" key="2">
    <source>
        <dbReference type="ARBA" id="ARBA00022963"/>
    </source>
</evidence>
<dbReference type="InterPro" id="IPR016986">
    <property type="entry name" value="UCP031982_abhydr"/>
</dbReference>
<dbReference type="Pfam" id="PF12740">
    <property type="entry name" value="PETase"/>
    <property type="match status" value="1"/>
</dbReference>
<dbReference type="SUPFAM" id="SSF53474">
    <property type="entry name" value="alpha/beta-Hydrolases"/>
    <property type="match status" value="1"/>
</dbReference>
<evidence type="ECO:0000259" key="5">
    <source>
        <dbReference type="Pfam" id="PF12740"/>
    </source>
</evidence>
<evidence type="ECO:0000256" key="4">
    <source>
        <dbReference type="SAM" id="SignalP"/>
    </source>
</evidence>
<dbReference type="KEGG" id="rtg:NCTC13098_03553"/>
<protein>
    <submittedName>
        <fullName evidence="6">Predicted dienelactone hydrolase</fullName>
    </submittedName>
</protein>
<dbReference type="GO" id="GO:0016042">
    <property type="term" value="P:lipid catabolic process"/>
    <property type="evidence" value="ECO:0007669"/>
    <property type="project" value="UniProtKB-KW"/>
</dbReference>
<reference evidence="6 7" key="1">
    <citation type="submission" date="2018-12" db="EMBL/GenBank/DDBJ databases">
        <authorList>
            <consortium name="Pathogen Informatics"/>
        </authorList>
    </citation>
    <scope>NUCLEOTIDE SEQUENCE [LARGE SCALE GENOMIC DNA]</scope>
    <source>
        <strain evidence="6 7">NCTC13098</strain>
    </source>
</reference>
<dbReference type="PIRSF" id="PIRSF031982">
    <property type="entry name" value="UCP031982_abhydr"/>
    <property type="match status" value="1"/>
</dbReference>
<feature type="chain" id="PRO_5018086908" evidence="4">
    <location>
        <begin position="22"/>
        <end position="351"/>
    </location>
</feature>
<sequence length="351" mass="37958">MMFRRGFLLLPALLICIQVHADPGFRQLTLTDPQGKSLDVAVWYPTSAEGKAENVGANPAFEGVAVIRDAPARPGAHPLLVISHGYNGNWRNLSWIAAAMAAQGYIVAAPDHPGTTTFNQDPRDAKRLWRRPQDLSQVIDFTLRSSALVGKVDAGRIAALGHSLGGWTVMSLAGARFDSARMLRDCRHHAQRGDCRLTQKLGINGARSQDARFADLRDGRIKAVVSVDLGFAPGFNPQSLRAIGIPVLILAAQADKLADLDAEQESGYLAANLDPQRRQYEVVKGATHFSFMQLCKPGAEALIEEETPGDGIVCRDGSGGDRAAIHQALIPKIGRFLNSALDYRPPADETK</sequence>